<accession>A0A399EJ29</accession>
<dbReference type="SUPFAM" id="SSF54427">
    <property type="entry name" value="NTF2-like"/>
    <property type="match status" value="1"/>
</dbReference>
<reference evidence="2 3" key="1">
    <citation type="submission" date="2018-08" db="EMBL/GenBank/DDBJ databases">
        <title>Meiothermus luteus KCTC 52599 genome sequencing project.</title>
        <authorList>
            <person name="Da Costa M.S."/>
            <person name="Albuquerque L."/>
            <person name="Raposo P."/>
            <person name="Froufe H.J.C."/>
            <person name="Barroso C.S."/>
            <person name="Egas C."/>
        </authorList>
    </citation>
    <scope>NUCLEOTIDE SEQUENCE [LARGE SCALE GENOMIC DNA]</scope>
    <source>
        <strain evidence="2 3">KCTC 52599</strain>
    </source>
</reference>
<gene>
    <name evidence="2" type="ORF">Mlute_02516</name>
</gene>
<evidence type="ECO:0000313" key="2">
    <source>
        <dbReference type="EMBL" id="RIH82342.1"/>
    </source>
</evidence>
<dbReference type="RefSeq" id="WP_119361034.1">
    <property type="nucleotide sequence ID" value="NZ_QWKZ01000113.1"/>
</dbReference>
<protein>
    <submittedName>
        <fullName evidence="2">SnoaL-like domain protein</fullName>
    </submittedName>
</protein>
<evidence type="ECO:0000259" key="1">
    <source>
        <dbReference type="Pfam" id="PF12680"/>
    </source>
</evidence>
<sequence>MTRARYEAYIRRFNAQDLSVFEEFLWPEVRVLNGTLELLGREAMQAHYARIWRTFRETLEIERWVGDGEGVAVQMRAHFEALRDDPASPFGPVAAGERFEFEGLVLYRVQDGRFTEIRVAYNRFTHTDREGRKRELGIPH</sequence>
<dbReference type="Pfam" id="PF12680">
    <property type="entry name" value="SnoaL_2"/>
    <property type="match status" value="1"/>
</dbReference>
<comment type="caution">
    <text evidence="2">The sequence shown here is derived from an EMBL/GenBank/DDBJ whole genome shotgun (WGS) entry which is preliminary data.</text>
</comment>
<dbReference type="Gene3D" id="3.10.450.50">
    <property type="match status" value="1"/>
</dbReference>
<dbReference type="AlphaFoldDB" id="A0A399EJ29"/>
<dbReference type="Proteomes" id="UP000265800">
    <property type="component" value="Unassembled WGS sequence"/>
</dbReference>
<keyword evidence="3" id="KW-1185">Reference proteome</keyword>
<dbReference type="InterPro" id="IPR037401">
    <property type="entry name" value="SnoaL-like"/>
</dbReference>
<dbReference type="InterPro" id="IPR032710">
    <property type="entry name" value="NTF2-like_dom_sf"/>
</dbReference>
<proteinExistence type="predicted"/>
<evidence type="ECO:0000313" key="3">
    <source>
        <dbReference type="Proteomes" id="UP000265800"/>
    </source>
</evidence>
<organism evidence="2 3">
    <name type="scientific">Meiothermus luteus</name>
    <dbReference type="NCBI Taxonomy" id="2026184"/>
    <lineage>
        <taxon>Bacteria</taxon>
        <taxon>Thermotogati</taxon>
        <taxon>Deinococcota</taxon>
        <taxon>Deinococci</taxon>
        <taxon>Thermales</taxon>
        <taxon>Thermaceae</taxon>
        <taxon>Meiothermus</taxon>
    </lineage>
</organism>
<name>A0A399EJ29_9DEIN</name>
<dbReference type="EMBL" id="QWKZ01000113">
    <property type="protein sequence ID" value="RIH82342.1"/>
    <property type="molecule type" value="Genomic_DNA"/>
</dbReference>
<dbReference type="OrthoDB" id="26840at2"/>
<feature type="domain" description="SnoaL-like" evidence="1">
    <location>
        <begin position="7"/>
        <end position="117"/>
    </location>
</feature>